<dbReference type="SMART" id="SM00273">
    <property type="entry name" value="ENTH"/>
    <property type="match status" value="1"/>
</dbReference>
<dbReference type="InterPro" id="IPR008942">
    <property type="entry name" value="ENTH_VHS"/>
</dbReference>
<dbReference type="Gene3D" id="1.20.58.150">
    <property type="entry name" value="ANTH domain"/>
    <property type="match status" value="1"/>
</dbReference>
<dbReference type="GO" id="GO:0006900">
    <property type="term" value="P:vesicle budding from membrane"/>
    <property type="evidence" value="ECO:0007669"/>
    <property type="project" value="TreeGrafter"/>
</dbReference>
<dbReference type="InterPro" id="IPR014712">
    <property type="entry name" value="ANTH_dom_sf"/>
</dbReference>
<dbReference type="GO" id="GO:0048268">
    <property type="term" value="P:clathrin coat assembly"/>
    <property type="evidence" value="ECO:0007669"/>
    <property type="project" value="InterPro"/>
</dbReference>
<dbReference type="VEuPathDB" id="FungiDB:LCOR_10867.1"/>
<dbReference type="STRING" id="1263082.A0A068SE23"/>
<dbReference type="CDD" id="cd16988">
    <property type="entry name" value="ANTH_N_YAP180"/>
    <property type="match status" value="1"/>
</dbReference>
<feature type="compositionally biased region" description="Polar residues" evidence="1">
    <location>
        <begin position="406"/>
        <end position="437"/>
    </location>
</feature>
<dbReference type="PANTHER" id="PTHR22951:SF5">
    <property type="entry name" value="PHOSPHATIDYLINOSITOL-BINDING CLATHRIN ASSEMBLY PROTEIN LAP"/>
    <property type="match status" value="1"/>
</dbReference>
<feature type="region of interest" description="Disordered" evidence="1">
    <location>
        <begin position="334"/>
        <end position="383"/>
    </location>
</feature>
<dbReference type="GO" id="GO:0030136">
    <property type="term" value="C:clathrin-coated vesicle"/>
    <property type="evidence" value="ECO:0007669"/>
    <property type="project" value="InterPro"/>
</dbReference>
<organism evidence="3 4">
    <name type="scientific">Lichtheimia corymbifera JMRC:FSU:9682</name>
    <dbReference type="NCBI Taxonomy" id="1263082"/>
    <lineage>
        <taxon>Eukaryota</taxon>
        <taxon>Fungi</taxon>
        <taxon>Fungi incertae sedis</taxon>
        <taxon>Mucoromycota</taxon>
        <taxon>Mucoromycotina</taxon>
        <taxon>Mucoromycetes</taxon>
        <taxon>Mucorales</taxon>
        <taxon>Lichtheimiaceae</taxon>
        <taxon>Lichtheimia</taxon>
    </lineage>
</organism>
<dbReference type="GO" id="GO:0005546">
    <property type="term" value="F:phosphatidylinositol-4,5-bisphosphate binding"/>
    <property type="evidence" value="ECO:0007669"/>
    <property type="project" value="TreeGrafter"/>
</dbReference>
<dbReference type="OrthoDB" id="44015at2759"/>
<accession>A0A068SE23</accession>
<sequence>MGSSSLSNVQVFTPRRHVDLPAAFNAHGSGFNRGTLLLFFYLPHPNPSRPFLMETAVRKATRLEYQPPKRKHLDTLVALTHQSPANIEDIMHTLSKRMKETSWIIVFKVLIIIHTLMREGADDCAASYVYHHLGILETNKLRDKSSTHTQVQNIRIYKEYLARRAEAYGELRKDLMKPTTGQKEGRLRHLSTSNGLLKETQVLQKQIASILSTNLLIDGVDEAICLYAYRLIVEDLLSCSRSLNEGIVNILEHYFAMSKSDAQTSLGIYKRFTKQIEDIISYLNQARRLQSDMQINIPNLKHAPLSLATALEEYLNDPNYEAQREAYIRKKNNPEEDTNTQEAAPKPVQQQQQPSSFVTTTTTTNNLPSSQPASVTPNQSLDDFFGSIQNQQTAVIQQQQPLTTGSMSFVPSQQTSFMGSPQQLNPVTMTNTGSSHNPFRMSTLPPQPTGSLPSLQQQPSFNRANSMMIPSHRTGPAQQQTTTSNPFRTMQPLQAQMTGWQQQPQMTGASTSFLPPTLPLQQPNPTGSSNPFASSNPPPSAAWGSTTF</sequence>
<dbReference type="GO" id="GO:0032050">
    <property type="term" value="F:clathrin heavy chain binding"/>
    <property type="evidence" value="ECO:0007669"/>
    <property type="project" value="TreeGrafter"/>
</dbReference>
<feature type="compositionally biased region" description="Low complexity" evidence="1">
    <location>
        <begin position="519"/>
        <end position="535"/>
    </location>
</feature>
<feature type="region of interest" description="Disordered" evidence="1">
    <location>
        <begin position="496"/>
        <end position="548"/>
    </location>
</feature>
<feature type="compositionally biased region" description="Polar residues" evidence="1">
    <location>
        <begin position="496"/>
        <end position="513"/>
    </location>
</feature>
<dbReference type="AlphaFoldDB" id="A0A068SE23"/>
<feature type="compositionally biased region" description="Polar residues" evidence="1">
    <location>
        <begin position="449"/>
        <end position="458"/>
    </location>
</feature>
<dbReference type="GO" id="GO:0005905">
    <property type="term" value="C:clathrin-coated pit"/>
    <property type="evidence" value="ECO:0007669"/>
    <property type="project" value="TreeGrafter"/>
</dbReference>
<evidence type="ECO:0000313" key="3">
    <source>
        <dbReference type="EMBL" id="CDH60072.1"/>
    </source>
</evidence>
<comment type="caution">
    <text evidence="3">The sequence shown here is derived from an EMBL/GenBank/DDBJ whole genome shotgun (WGS) entry which is preliminary data.</text>
</comment>
<dbReference type="SUPFAM" id="SSF48464">
    <property type="entry name" value="ENTH/VHS domain"/>
    <property type="match status" value="1"/>
</dbReference>
<dbReference type="EMBL" id="CBTN010000082">
    <property type="protein sequence ID" value="CDH60072.1"/>
    <property type="molecule type" value="Genomic_DNA"/>
</dbReference>
<dbReference type="PROSITE" id="PS50942">
    <property type="entry name" value="ENTH"/>
    <property type="match status" value="1"/>
</dbReference>
<dbReference type="GO" id="GO:0005545">
    <property type="term" value="F:1-phosphatidylinositol binding"/>
    <property type="evidence" value="ECO:0007669"/>
    <property type="project" value="InterPro"/>
</dbReference>
<proteinExistence type="predicted"/>
<keyword evidence="4" id="KW-1185">Reference proteome</keyword>
<dbReference type="GO" id="GO:0072583">
    <property type="term" value="P:clathrin-dependent endocytosis"/>
    <property type="evidence" value="ECO:0007669"/>
    <property type="project" value="InterPro"/>
</dbReference>
<dbReference type="PANTHER" id="PTHR22951">
    <property type="entry name" value="CLATHRIN ASSEMBLY PROTEIN"/>
    <property type="match status" value="1"/>
</dbReference>
<feature type="compositionally biased region" description="Low complexity" evidence="1">
    <location>
        <begin position="347"/>
        <end position="372"/>
    </location>
</feature>
<name>A0A068SE23_9FUNG</name>
<protein>
    <submittedName>
        <fullName evidence="3">Enth domain-containing protein</fullName>
    </submittedName>
</protein>
<feature type="region of interest" description="Disordered" evidence="1">
    <location>
        <begin position="406"/>
        <end position="458"/>
    </location>
</feature>
<gene>
    <name evidence="3" type="ORF">LCOR_10867.1</name>
</gene>
<reference evidence="3" key="1">
    <citation type="submission" date="2013-08" db="EMBL/GenBank/DDBJ databases">
        <title>Gene expansion shapes genome architecture in the human pathogen Lichtheimia corymbifera: an evolutionary genomics analysis in the ancient terrestrial Mucorales (Mucoromycotina).</title>
        <authorList>
            <person name="Schwartze V.U."/>
            <person name="Winter S."/>
            <person name="Shelest E."/>
            <person name="Marcet-Houben M."/>
            <person name="Horn F."/>
            <person name="Wehner S."/>
            <person name="Hoffmann K."/>
            <person name="Riege K."/>
            <person name="Sammeth M."/>
            <person name="Nowrousian M."/>
            <person name="Valiante V."/>
            <person name="Linde J."/>
            <person name="Jacobsen I.D."/>
            <person name="Marz M."/>
            <person name="Brakhage A.A."/>
            <person name="Gabaldon T."/>
            <person name="Bocker S."/>
            <person name="Voigt K."/>
        </authorList>
    </citation>
    <scope>NUCLEOTIDE SEQUENCE [LARGE SCALE GENOMIC DNA]</scope>
    <source>
        <strain evidence="3">FSU 9682</strain>
    </source>
</reference>
<feature type="domain" description="ENTH" evidence="2">
    <location>
        <begin position="45"/>
        <end position="175"/>
    </location>
</feature>
<evidence type="ECO:0000256" key="1">
    <source>
        <dbReference type="SAM" id="MobiDB-lite"/>
    </source>
</evidence>
<dbReference type="GO" id="GO:0000149">
    <property type="term" value="F:SNARE binding"/>
    <property type="evidence" value="ECO:0007669"/>
    <property type="project" value="TreeGrafter"/>
</dbReference>
<dbReference type="InterPro" id="IPR013809">
    <property type="entry name" value="ENTH"/>
</dbReference>
<evidence type="ECO:0000259" key="2">
    <source>
        <dbReference type="PROSITE" id="PS50942"/>
    </source>
</evidence>
<dbReference type="Proteomes" id="UP000027586">
    <property type="component" value="Unassembled WGS sequence"/>
</dbReference>
<dbReference type="Gene3D" id="1.25.40.90">
    <property type="match status" value="1"/>
</dbReference>
<dbReference type="InterPro" id="IPR045192">
    <property type="entry name" value="AP180-like"/>
</dbReference>
<dbReference type="Pfam" id="PF07651">
    <property type="entry name" value="ANTH"/>
    <property type="match status" value="1"/>
</dbReference>
<dbReference type="SUPFAM" id="SSF89009">
    <property type="entry name" value="GAT-like domain"/>
    <property type="match status" value="1"/>
</dbReference>
<dbReference type="InterPro" id="IPR011417">
    <property type="entry name" value="ANTH_dom"/>
</dbReference>
<evidence type="ECO:0000313" key="4">
    <source>
        <dbReference type="Proteomes" id="UP000027586"/>
    </source>
</evidence>